<sequence length="355" mass="38382">MAFCRRRFENSLDMVAARPELSVGLVSSPSSTDSAWSMLDSPVLGLSPNVVRFSGITNRQVQPLRLPRKAAPAVPVAPLNIKKMRRRGLVSGITLVLPASPLPLATPGLSAGPTPQTSFTFTADWDANERGFLFTPLCEAPPTAFSPRTPAGPVPDDIEEEPVSAPADVVSRRPASPTPSSASSASSVFSDSASLFMHGRKASTASTAPSSIFPEPEPEIKSAPQPSPVEDPLRMVEAELERVAPLPKSEAFDKSCLMMLDDELLRNPWQAMTSLCWESVNEPVARRPVPRLSYRNKIADVPADTAQSGDFNLGEARLSRFSSDALTLASAVPQQCHHLRFHFGKAFRFPRRASE</sequence>
<evidence type="ECO:0000313" key="2">
    <source>
        <dbReference type="EMBL" id="OSX61699.1"/>
    </source>
</evidence>
<organism evidence="2 3">
    <name type="scientific">Postia placenta MAD-698-R-SB12</name>
    <dbReference type="NCBI Taxonomy" id="670580"/>
    <lineage>
        <taxon>Eukaryota</taxon>
        <taxon>Fungi</taxon>
        <taxon>Dikarya</taxon>
        <taxon>Basidiomycota</taxon>
        <taxon>Agaricomycotina</taxon>
        <taxon>Agaricomycetes</taxon>
        <taxon>Polyporales</taxon>
        <taxon>Adustoporiaceae</taxon>
        <taxon>Rhodonia</taxon>
    </lineage>
</organism>
<keyword evidence="3" id="KW-1185">Reference proteome</keyword>
<dbReference type="EMBL" id="KZ110598">
    <property type="protein sequence ID" value="OSX61699.1"/>
    <property type="molecule type" value="Genomic_DNA"/>
</dbReference>
<dbReference type="AlphaFoldDB" id="A0A1X6MZ99"/>
<proteinExistence type="predicted"/>
<feature type="region of interest" description="Disordered" evidence="1">
    <location>
        <begin position="200"/>
        <end position="228"/>
    </location>
</feature>
<dbReference type="OrthoDB" id="2793621at2759"/>
<gene>
    <name evidence="2" type="ORF">POSPLADRAFT_1074609</name>
</gene>
<accession>A0A1X6MZ99</accession>
<dbReference type="RefSeq" id="XP_024338493.1">
    <property type="nucleotide sequence ID" value="XM_024482727.1"/>
</dbReference>
<dbReference type="Proteomes" id="UP000194127">
    <property type="component" value="Unassembled WGS sequence"/>
</dbReference>
<feature type="compositionally biased region" description="Low complexity" evidence="1">
    <location>
        <begin position="172"/>
        <end position="186"/>
    </location>
</feature>
<evidence type="ECO:0000313" key="3">
    <source>
        <dbReference type="Proteomes" id="UP000194127"/>
    </source>
</evidence>
<name>A0A1X6MZ99_9APHY</name>
<evidence type="ECO:0000256" key="1">
    <source>
        <dbReference type="SAM" id="MobiDB-lite"/>
    </source>
</evidence>
<feature type="region of interest" description="Disordered" evidence="1">
    <location>
        <begin position="143"/>
        <end position="186"/>
    </location>
</feature>
<dbReference type="GeneID" id="36327676"/>
<protein>
    <submittedName>
        <fullName evidence="2">Uncharacterized protein</fullName>
    </submittedName>
</protein>
<reference evidence="2 3" key="1">
    <citation type="submission" date="2017-04" db="EMBL/GenBank/DDBJ databases">
        <title>Genome Sequence of the Model Brown-Rot Fungus Postia placenta SB12.</title>
        <authorList>
            <consortium name="DOE Joint Genome Institute"/>
            <person name="Gaskell J."/>
            <person name="Kersten P."/>
            <person name="Larrondo L.F."/>
            <person name="Canessa P."/>
            <person name="Martinez D."/>
            <person name="Hibbett D."/>
            <person name="Schmoll M."/>
            <person name="Kubicek C.P."/>
            <person name="Martinez A.T."/>
            <person name="Yadav J."/>
            <person name="Master E."/>
            <person name="Magnuson J.K."/>
            <person name="James T."/>
            <person name="Yaver D."/>
            <person name="Berka R."/>
            <person name="Labutti K."/>
            <person name="Lipzen A."/>
            <person name="Aerts A."/>
            <person name="Barry K."/>
            <person name="Henrissat B."/>
            <person name="Blanchette R."/>
            <person name="Grigoriev I."/>
            <person name="Cullen D."/>
        </authorList>
    </citation>
    <scope>NUCLEOTIDE SEQUENCE [LARGE SCALE GENOMIC DNA]</scope>
    <source>
        <strain evidence="2 3">MAD-698-R-SB12</strain>
    </source>
</reference>